<sequence>MDKNHNKKLKRRATLFDVAKLSGVSTGTISRILNNHHSVSEESRKKVEEAIKKLNYVPLSAARSLAKGVSNTIMLSIIEENPILPSTWRYELPVVQGIYDYLKKTSYNLQIGISFVEEAQKSKFFENLIKDKYIDGLLILGSWPINYRSLLYLEDRSIPYVLIGCKSTVPTRVEINFDNHGAIVQVIDYLVQLGHTKFALIGGFADQLHMVDRANGFRDALTKRNLRIYENLIKFGDYQIESGYQLMLGLFNEYPKPTAIICGNDFMAAGVIKAIHDKGYKVPEDISVVGFDDNEVAKVISPPLTTIRVPVFEMGSLAVEKLCTMVQSNRKLKEITILPCETIIRSSTGKSKEK</sequence>
<feature type="domain" description="HTH cro/C1-type" evidence="5">
    <location>
        <begin position="14"/>
        <end position="57"/>
    </location>
</feature>
<dbReference type="InterPro" id="IPR001387">
    <property type="entry name" value="Cro/C1-type_HTH"/>
</dbReference>
<dbReference type="SMART" id="SM00354">
    <property type="entry name" value="HTH_LACI"/>
    <property type="match status" value="1"/>
</dbReference>
<dbReference type="GO" id="GO:0000976">
    <property type="term" value="F:transcription cis-regulatory region binding"/>
    <property type="evidence" value="ECO:0007669"/>
    <property type="project" value="TreeGrafter"/>
</dbReference>
<dbReference type="InterPro" id="IPR028082">
    <property type="entry name" value="Peripla_BP_I"/>
</dbReference>
<accession>A0A7T1ALD2</accession>
<dbReference type="InterPro" id="IPR000843">
    <property type="entry name" value="HTH_LacI"/>
</dbReference>
<dbReference type="KEGG" id="alam:RT761_01208"/>
<gene>
    <name evidence="6" type="primary">cytR_2</name>
    <name evidence="6" type="ORF">RT761_01208</name>
</gene>
<dbReference type="SUPFAM" id="SSF47413">
    <property type="entry name" value="lambda repressor-like DNA-binding domains"/>
    <property type="match status" value="1"/>
</dbReference>
<dbReference type="InterPro" id="IPR010982">
    <property type="entry name" value="Lambda_DNA-bd_dom_sf"/>
</dbReference>
<keyword evidence="2" id="KW-0238">DNA-binding</keyword>
<evidence type="ECO:0000256" key="2">
    <source>
        <dbReference type="ARBA" id="ARBA00023125"/>
    </source>
</evidence>
<name>A0A7T1ALD2_ATRLM</name>
<dbReference type="Gene3D" id="3.40.50.2300">
    <property type="match status" value="2"/>
</dbReference>
<dbReference type="Gene3D" id="1.10.260.40">
    <property type="entry name" value="lambda repressor-like DNA-binding domains"/>
    <property type="match status" value="1"/>
</dbReference>
<dbReference type="InterPro" id="IPR046335">
    <property type="entry name" value="LacI/GalR-like_sensor"/>
</dbReference>
<evidence type="ECO:0000256" key="1">
    <source>
        <dbReference type="ARBA" id="ARBA00023015"/>
    </source>
</evidence>
<dbReference type="CDD" id="cd06267">
    <property type="entry name" value="PBP1_LacI_sugar_binding-like"/>
    <property type="match status" value="1"/>
</dbReference>
<dbReference type="PANTHER" id="PTHR30146:SF109">
    <property type="entry name" value="HTH-TYPE TRANSCRIPTIONAL REGULATOR GALS"/>
    <property type="match status" value="1"/>
</dbReference>
<dbReference type="GO" id="GO:0003700">
    <property type="term" value="F:DNA-binding transcription factor activity"/>
    <property type="evidence" value="ECO:0007669"/>
    <property type="project" value="TreeGrafter"/>
</dbReference>
<evidence type="ECO:0000259" key="5">
    <source>
        <dbReference type="PROSITE" id="PS50943"/>
    </source>
</evidence>
<dbReference type="PANTHER" id="PTHR30146">
    <property type="entry name" value="LACI-RELATED TRANSCRIPTIONAL REPRESSOR"/>
    <property type="match status" value="1"/>
</dbReference>
<dbReference type="PROSITE" id="PS50943">
    <property type="entry name" value="HTH_CROC1"/>
    <property type="match status" value="1"/>
</dbReference>
<dbReference type="Pfam" id="PF00356">
    <property type="entry name" value="LacI"/>
    <property type="match status" value="1"/>
</dbReference>
<dbReference type="CDD" id="cd01392">
    <property type="entry name" value="HTH_LacI"/>
    <property type="match status" value="1"/>
</dbReference>
<evidence type="ECO:0000259" key="4">
    <source>
        <dbReference type="PROSITE" id="PS50932"/>
    </source>
</evidence>
<organism evidence="6 7">
    <name type="scientific">Atribacter laminatus</name>
    <dbReference type="NCBI Taxonomy" id="2847778"/>
    <lineage>
        <taxon>Bacteria</taxon>
        <taxon>Pseudomonadati</taxon>
        <taxon>Atribacterota</taxon>
        <taxon>Atribacteria</taxon>
        <taxon>Atribacterales</taxon>
        <taxon>Atribacteraceae</taxon>
        <taxon>Atribacter</taxon>
    </lineage>
</organism>
<evidence type="ECO:0000313" key="6">
    <source>
        <dbReference type="EMBL" id="QPM67994.1"/>
    </source>
</evidence>
<dbReference type="PROSITE" id="PS50932">
    <property type="entry name" value="HTH_LACI_2"/>
    <property type="match status" value="1"/>
</dbReference>
<dbReference type="SUPFAM" id="SSF53822">
    <property type="entry name" value="Periplasmic binding protein-like I"/>
    <property type="match status" value="1"/>
</dbReference>
<keyword evidence="1" id="KW-0805">Transcription regulation</keyword>
<keyword evidence="7" id="KW-1185">Reference proteome</keyword>
<evidence type="ECO:0000256" key="3">
    <source>
        <dbReference type="ARBA" id="ARBA00023163"/>
    </source>
</evidence>
<evidence type="ECO:0000313" key="7">
    <source>
        <dbReference type="Proteomes" id="UP000594463"/>
    </source>
</evidence>
<dbReference type="Proteomes" id="UP000594463">
    <property type="component" value="Chromosome"/>
</dbReference>
<reference evidence="6 7" key="1">
    <citation type="journal article" date="2021" name="Nat. Commun.">
        <title>Isolation of a member of the candidate phylum Atribacteria reveals a unique cell membrane structure.</title>
        <authorList>
            <person name="Taiki K."/>
            <person name="Nobu M.K."/>
            <person name="Kusada H."/>
            <person name="Meng X.-Y."/>
            <person name="Hosoki N."/>
            <person name="Uematsu K."/>
            <person name="Yoshioka H."/>
            <person name="Kamagata Y."/>
            <person name="Tamaki H."/>
        </authorList>
    </citation>
    <scope>NUCLEOTIDE SEQUENCE [LARGE SCALE GENOMIC DNA]</scope>
    <source>
        <strain evidence="6 7">RT761</strain>
    </source>
</reference>
<dbReference type="PROSITE" id="PS00356">
    <property type="entry name" value="HTH_LACI_1"/>
    <property type="match status" value="1"/>
</dbReference>
<dbReference type="Pfam" id="PF13377">
    <property type="entry name" value="Peripla_BP_3"/>
    <property type="match status" value="1"/>
</dbReference>
<proteinExistence type="predicted"/>
<protein>
    <submittedName>
        <fullName evidence="6">HTH-type transcriptional repressor CytR</fullName>
    </submittedName>
</protein>
<feature type="domain" description="HTH lacI-type" evidence="4">
    <location>
        <begin position="13"/>
        <end position="67"/>
    </location>
</feature>
<dbReference type="EMBL" id="CP065383">
    <property type="protein sequence ID" value="QPM67994.1"/>
    <property type="molecule type" value="Genomic_DNA"/>
</dbReference>
<dbReference type="AlphaFoldDB" id="A0A7T1ALD2"/>
<dbReference type="RefSeq" id="WP_218113160.1">
    <property type="nucleotide sequence ID" value="NZ_CP065383.1"/>
</dbReference>
<keyword evidence="3" id="KW-0804">Transcription</keyword>